<dbReference type="GO" id="GO:0035695">
    <property type="term" value="P:mitophagy by internal vacuole formation"/>
    <property type="evidence" value="ECO:0007669"/>
    <property type="project" value="TreeGrafter"/>
</dbReference>
<evidence type="ECO:0000313" key="15">
    <source>
        <dbReference type="EMBL" id="OWF47086.1"/>
    </source>
</evidence>
<dbReference type="GO" id="GO:0008289">
    <property type="term" value="F:lipid binding"/>
    <property type="evidence" value="ECO:0007669"/>
    <property type="project" value="UniProtKB-KW"/>
</dbReference>
<dbReference type="GO" id="GO:0005741">
    <property type="term" value="C:mitochondrial outer membrane"/>
    <property type="evidence" value="ECO:0007669"/>
    <property type="project" value="UniProtKB-SubCell"/>
</dbReference>
<keyword evidence="9" id="KW-0446">Lipid-binding</keyword>
<dbReference type="PANTHER" id="PTHR21771">
    <property type="entry name" value="MITOCHONDRIA-EATING PROTEIN-RELATED"/>
    <property type="match status" value="1"/>
</dbReference>
<dbReference type="GO" id="GO:0035694">
    <property type="term" value="P:mitochondrial protein catabolic process"/>
    <property type="evidence" value="ECO:0007669"/>
    <property type="project" value="InterPro"/>
</dbReference>
<feature type="compositionally biased region" description="Basic and acidic residues" evidence="13">
    <location>
        <begin position="263"/>
        <end position="286"/>
    </location>
</feature>
<proteinExistence type="inferred from homology"/>
<feature type="region of interest" description="Disordered" evidence="13">
    <location>
        <begin position="157"/>
        <end position="225"/>
    </location>
</feature>
<evidence type="ECO:0000256" key="6">
    <source>
        <dbReference type="ARBA" id="ARBA00022490"/>
    </source>
</evidence>
<evidence type="ECO:0000256" key="1">
    <source>
        <dbReference type="ARBA" id="ARBA00004294"/>
    </source>
</evidence>
<gene>
    <name evidence="15" type="ORF">KP79_PYT12573</name>
</gene>
<evidence type="ECO:0000256" key="12">
    <source>
        <dbReference type="ARBA" id="ARBA00032687"/>
    </source>
</evidence>
<dbReference type="Pfam" id="PF16026">
    <property type="entry name" value="MIEAP"/>
    <property type="match status" value="1"/>
</dbReference>
<keyword evidence="10" id="KW-0496">Mitochondrion</keyword>
<evidence type="ECO:0000313" key="16">
    <source>
        <dbReference type="Proteomes" id="UP000242188"/>
    </source>
</evidence>
<evidence type="ECO:0000256" key="8">
    <source>
        <dbReference type="ARBA" id="ARBA00023054"/>
    </source>
</evidence>
<dbReference type="AlphaFoldDB" id="A0A210QEC2"/>
<dbReference type="EMBL" id="NEDP02004037">
    <property type="protein sequence ID" value="OWF47086.1"/>
    <property type="molecule type" value="Genomic_DNA"/>
</dbReference>
<feature type="region of interest" description="Disordered" evidence="13">
    <location>
        <begin position="622"/>
        <end position="641"/>
    </location>
</feature>
<sequence length="641" mass="74171">MAERNDSEGEADSNLKMKNIFSDSYPRASRSLSNSGRKKHSFIDNLSGRLTRVGSLDIQEFSSQNESRAVAFDTVCQHLGTLHDKPLSLCDWERFKEWCDHDRGITESTTQTSSETVEVYRKCRMVLVDIFGKMPAEDEWMAGKDWYMARHQGSFRSKKVHDQREDKYHTGDIPMDTSERQRDQSLPGQLHGMARQTRGDNSKSETRREVDHLRQKQEYTESEVDQLKKKIDNLQKQMEQVQEKNKELSRRGPLPLIGMTNEGAREQMDEERSSNDNRREQKKEELQMKCDQLTREITYRDEEINKMKSSNGKLSDRVNVLEKECGQMYLDMKNQDHQIEREKSNNKILQQRMEETNDQFNYNMNCVKHKLASKDNEIQRLEEEKADALRRLSTLASAKLSDNNPDITDLSDMNRPQKIAEKYSELYDNEWTDAYEYLTANGQDHQKTVADLLNVLKGCFQYCKTVGRRQYEHLLVMACSPSFEQKDQGLGAVGNAQAVQTYGQTITQKVIELRKVAFQHSLNTIKQAYQTDRGRDIDQSTSQEISIYMDKCLDVSWLACIQDPPLEIVSDFPPYSRVDLNIVRKYTKSGEFVEYVIWPALLLSNNGGLLSKGVVQCTSRPHDVGAQQMRRPSDSNQESDF</sequence>
<dbReference type="Proteomes" id="UP000242188">
    <property type="component" value="Unassembled WGS sequence"/>
</dbReference>
<evidence type="ECO:0000256" key="9">
    <source>
        <dbReference type="ARBA" id="ARBA00023121"/>
    </source>
</evidence>
<comment type="caution">
    <text evidence="15">The sequence shown here is derived from an EMBL/GenBank/DDBJ whole genome shotgun (WGS) entry which is preliminary data.</text>
</comment>
<evidence type="ECO:0000256" key="2">
    <source>
        <dbReference type="ARBA" id="ARBA00004305"/>
    </source>
</evidence>
<comment type="similarity">
    <text evidence="4">Belongs to the MIEAP family.</text>
</comment>
<protein>
    <recommendedName>
        <fullName evidence="5">Mitochondria-eating protein</fullName>
    </recommendedName>
    <alternativeName>
        <fullName evidence="12">Spermatogenesis-associated protein 18</fullName>
    </alternativeName>
</protein>
<evidence type="ECO:0000256" key="13">
    <source>
        <dbReference type="SAM" id="MobiDB-lite"/>
    </source>
</evidence>
<keyword evidence="11" id="KW-0472">Membrane</keyword>
<feature type="compositionally biased region" description="Basic and acidic residues" evidence="13">
    <location>
        <begin position="197"/>
        <end position="225"/>
    </location>
</feature>
<keyword evidence="7" id="KW-1000">Mitochondrion outer membrane</keyword>
<evidence type="ECO:0000256" key="4">
    <source>
        <dbReference type="ARBA" id="ARBA00008233"/>
    </source>
</evidence>
<dbReference type="InterPro" id="IPR031981">
    <property type="entry name" value="MIEAP_C"/>
</dbReference>
<evidence type="ECO:0000256" key="5">
    <source>
        <dbReference type="ARBA" id="ARBA00019863"/>
    </source>
</evidence>
<feature type="domain" description="Mitochondria-eating protein C-terminal" evidence="14">
    <location>
        <begin position="415"/>
        <end position="616"/>
    </location>
</feature>
<evidence type="ECO:0000256" key="3">
    <source>
        <dbReference type="ARBA" id="ARBA00004496"/>
    </source>
</evidence>
<evidence type="ECO:0000256" key="11">
    <source>
        <dbReference type="ARBA" id="ARBA00023136"/>
    </source>
</evidence>
<dbReference type="PANTHER" id="PTHR21771:SF0">
    <property type="entry name" value="MITOCHONDRIA-EATING PROTEIN"/>
    <property type="match status" value="1"/>
</dbReference>
<keyword evidence="8" id="KW-0175">Coiled coil</keyword>
<evidence type="ECO:0000256" key="7">
    <source>
        <dbReference type="ARBA" id="ARBA00022787"/>
    </source>
</evidence>
<feature type="compositionally biased region" description="Basic and acidic residues" evidence="13">
    <location>
        <begin position="241"/>
        <end position="250"/>
    </location>
</feature>
<organism evidence="15 16">
    <name type="scientific">Mizuhopecten yessoensis</name>
    <name type="common">Japanese scallop</name>
    <name type="synonym">Patinopecten yessoensis</name>
    <dbReference type="NCBI Taxonomy" id="6573"/>
    <lineage>
        <taxon>Eukaryota</taxon>
        <taxon>Metazoa</taxon>
        <taxon>Spiralia</taxon>
        <taxon>Lophotrochozoa</taxon>
        <taxon>Mollusca</taxon>
        <taxon>Bivalvia</taxon>
        <taxon>Autobranchia</taxon>
        <taxon>Pteriomorphia</taxon>
        <taxon>Pectinida</taxon>
        <taxon>Pectinoidea</taxon>
        <taxon>Pectinidae</taxon>
        <taxon>Mizuhopecten</taxon>
    </lineage>
</organism>
<accession>A0A210QEC2</accession>
<dbReference type="OrthoDB" id="10463598at2759"/>
<evidence type="ECO:0000256" key="10">
    <source>
        <dbReference type="ARBA" id="ARBA00023128"/>
    </source>
</evidence>
<keyword evidence="6" id="KW-0963">Cytoplasm</keyword>
<keyword evidence="16" id="KW-1185">Reference proteome</keyword>
<feature type="compositionally biased region" description="Basic and acidic residues" evidence="13">
    <location>
        <begin position="160"/>
        <end position="170"/>
    </location>
</feature>
<dbReference type="InterPro" id="IPR026169">
    <property type="entry name" value="MIEAP"/>
</dbReference>
<reference evidence="15 16" key="1">
    <citation type="journal article" date="2017" name="Nat. Ecol. Evol.">
        <title>Scallop genome provides insights into evolution of bilaterian karyotype and development.</title>
        <authorList>
            <person name="Wang S."/>
            <person name="Zhang J."/>
            <person name="Jiao W."/>
            <person name="Li J."/>
            <person name="Xun X."/>
            <person name="Sun Y."/>
            <person name="Guo X."/>
            <person name="Huan P."/>
            <person name="Dong B."/>
            <person name="Zhang L."/>
            <person name="Hu X."/>
            <person name="Sun X."/>
            <person name="Wang J."/>
            <person name="Zhao C."/>
            <person name="Wang Y."/>
            <person name="Wang D."/>
            <person name="Huang X."/>
            <person name="Wang R."/>
            <person name="Lv J."/>
            <person name="Li Y."/>
            <person name="Zhang Z."/>
            <person name="Liu B."/>
            <person name="Lu W."/>
            <person name="Hui Y."/>
            <person name="Liang J."/>
            <person name="Zhou Z."/>
            <person name="Hou R."/>
            <person name="Li X."/>
            <person name="Liu Y."/>
            <person name="Li H."/>
            <person name="Ning X."/>
            <person name="Lin Y."/>
            <person name="Zhao L."/>
            <person name="Xing Q."/>
            <person name="Dou J."/>
            <person name="Li Y."/>
            <person name="Mao J."/>
            <person name="Guo H."/>
            <person name="Dou H."/>
            <person name="Li T."/>
            <person name="Mu C."/>
            <person name="Jiang W."/>
            <person name="Fu Q."/>
            <person name="Fu X."/>
            <person name="Miao Y."/>
            <person name="Liu J."/>
            <person name="Yu Q."/>
            <person name="Li R."/>
            <person name="Liao H."/>
            <person name="Li X."/>
            <person name="Kong Y."/>
            <person name="Jiang Z."/>
            <person name="Chourrout D."/>
            <person name="Li R."/>
            <person name="Bao Z."/>
        </authorList>
    </citation>
    <scope>NUCLEOTIDE SEQUENCE [LARGE SCALE GENOMIC DNA]</scope>
    <source>
        <strain evidence="15 16">PY_sf001</strain>
    </source>
</reference>
<feature type="region of interest" description="Disordered" evidence="13">
    <location>
        <begin position="1"/>
        <end position="38"/>
    </location>
</feature>
<dbReference type="GO" id="GO:0005759">
    <property type="term" value="C:mitochondrial matrix"/>
    <property type="evidence" value="ECO:0007669"/>
    <property type="project" value="UniProtKB-SubCell"/>
</dbReference>
<comment type="subcellular location">
    <subcellularLocation>
        <location evidence="3">Cytoplasm</location>
    </subcellularLocation>
    <subcellularLocation>
        <location evidence="2">Mitochondrion matrix</location>
    </subcellularLocation>
    <subcellularLocation>
        <location evidence="1">Mitochondrion outer membrane</location>
    </subcellularLocation>
</comment>
<evidence type="ECO:0000259" key="14">
    <source>
        <dbReference type="Pfam" id="PF16026"/>
    </source>
</evidence>
<name>A0A210QEC2_MIZYE</name>
<feature type="region of interest" description="Disordered" evidence="13">
    <location>
        <begin position="237"/>
        <end position="286"/>
    </location>
</feature>